<feature type="compositionally biased region" description="Acidic residues" evidence="1">
    <location>
        <begin position="653"/>
        <end position="671"/>
    </location>
</feature>
<evidence type="ECO:0000313" key="2">
    <source>
        <dbReference type="EMBL" id="OWO94515.1"/>
    </source>
</evidence>
<name>A0A246DVU7_9HYPH</name>
<proteinExistence type="predicted"/>
<evidence type="ECO:0000256" key="1">
    <source>
        <dbReference type="SAM" id="MobiDB-lite"/>
    </source>
</evidence>
<dbReference type="CDD" id="cd01029">
    <property type="entry name" value="TOPRIM_primases"/>
    <property type="match status" value="1"/>
</dbReference>
<evidence type="ECO:0000313" key="3">
    <source>
        <dbReference type="Proteomes" id="UP000197269"/>
    </source>
</evidence>
<dbReference type="AlphaFoldDB" id="A0A246DVU7"/>
<dbReference type="Gene3D" id="3.40.1360.10">
    <property type="match status" value="1"/>
</dbReference>
<gene>
    <name evidence="2" type="ORF">B5E41_12175</name>
</gene>
<feature type="region of interest" description="Disordered" evidence="1">
    <location>
        <begin position="644"/>
        <end position="671"/>
    </location>
</feature>
<protein>
    <recommendedName>
        <fullName evidence="4">Toprim domain-containing protein</fullName>
    </recommendedName>
</protein>
<dbReference type="EMBL" id="MXPU01000007">
    <property type="protein sequence ID" value="OWO94515.1"/>
    <property type="molecule type" value="Genomic_DNA"/>
</dbReference>
<sequence length="671" mass="74079">MMDLLAKFSNVRTNGRGWTALCPGHEDRQNSLSIGLGDDGRWLLKCHAGCELATITAAIGIDVADLFAEGKRKKKGSPTNPSRNSATVQQSGFTLAAYAETKRLPTEFLRQWSLSDMTYAGQPAVRIPYIGPSGELLASRFRIALNGDRFRWKAGSKPCIYGQSRIEEARKRQSVVLVEGESDCHTLWYHGIPALGLPGASSWNESRDASLFEGIGEIYVVIEPDKGGDAVREWLSRSAIRHRVKLLELPTKDASALYLDDPARFKERWRVASLGALPWTTVAAELNTEERAEAWSLCEPLAKSRNILADFAKELADHGVAGEEKTAKIVYLALTSRLLERPVSLVIKGPSSGGKSYIAEQTLKFFPQSAYYSLSAMSERSLAYSDEPLAHRHLVLFEAGGMGQFGSYLMRSLLSEGCLRYETVEKTRDGLKPKLIERPGPTGLLCTTTRFTLHPENETRMLSLTVTDSREQTTAVLAEIARQIPRAENGLDHWQALQTWLASGACEVIVPYADALARLVPPVAVRLRRDFSTLLSLIKAHALLHAATRIKDNHGRIVATIIDYEAVRVLVVDIIAQGVGATVKPHVKEIVSAVKQLNGSYENPIGYRALMDLLHLDKATVSRRAREAVDLGYLDNLEKRERQPARLIPGDPLPDEVEVLPTAEELEEKSG</sequence>
<dbReference type="RefSeq" id="WP_088393906.1">
    <property type="nucleotide sequence ID" value="NZ_MXPU01000007.1"/>
</dbReference>
<reference evidence="2 3" key="1">
    <citation type="submission" date="2017-03" db="EMBL/GenBank/DDBJ databases">
        <title>Genome of strain Rhizobium sp. CNPSo 668.</title>
        <authorList>
            <person name="Ribeiro R."/>
        </authorList>
    </citation>
    <scope>NUCLEOTIDE SEQUENCE [LARGE SCALE GENOMIC DNA]</scope>
    <source>
        <strain evidence="2 3">CNPSo 668</strain>
    </source>
</reference>
<accession>A0A246DVU7</accession>
<dbReference type="Proteomes" id="UP000197269">
    <property type="component" value="Unassembled WGS sequence"/>
</dbReference>
<evidence type="ECO:0008006" key="4">
    <source>
        <dbReference type="Google" id="ProtNLM"/>
    </source>
</evidence>
<comment type="caution">
    <text evidence="2">The sequence shown here is derived from an EMBL/GenBank/DDBJ whole genome shotgun (WGS) entry which is preliminary data.</text>
</comment>
<dbReference type="SUPFAM" id="SSF56731">
    <property type="entry name" value="DNA primase core"/>
    <property type="match status" value="1"/>
</dbReference>
<organism evidence="2 3">
    <name type="scientific">Rhizobium esperanzae</name>
    <dbReference type="NCBI Taxonomy" id="1967781"/>
    <lineage>
        <taxon>Bacteria</taxon>
        <taxon>Pseudomonadati</taxon>
        <taxon>Pseudomonadota</taxon>
        <taxon>Alphaproteobacteria</taxon>
        <taxon>Hyphomicrobiales</taxon>
        <taxon>Rhizobiaceae</taxon>
        <taxon>Rhizobium/Agrobacterium group</taxon>
        <taxon>Rhizobium</taxon>
    </lineage>
</organism>
<dbReference type="InterPro" id="IPR034154">
    <property type="entry name" value="TOPRIM_DnaG/twinkle"/>
</dbReference>